<evidence type="ECO:0000313" key="2">
    <source>
        <dbReference type="EMBL" id="KAF0288953.1"/>
    </source>
</evidence>
<keyword evidence="3" id="KW-1185">Reference proteome</keyword>
<dbReference type="AlphaFoldDB" id="A0A6A4V5D5"/>
<feature type="region of interest" description="Disordered" evidence="1">
    <location>
        <begin position="100"/>
        <end position="133"/>
    </location>
</feature>
<evidence type="ECO:0000256" key="1">
    <source>
        <dbReference type="SAM" id="MobiDB-lite"/>
    </source>
</evidence>
<comment type="caution">
    <text evidence="2">The sequence shown here is derived from an EMBL/GenBank/DDBJ whole genome shotgun (WGS) entry which is preliminary data.</text>
</comment>
<organism evidence="2 3">
    <name type="scientific">Amphibalanus amphitrite</name>
    <name type="common">Striped barnacle</name>
    <name type="synonym">Balanus amphitrite</name>
    <dbReference type="NCBI Taxonomy" id="1232801"/>
    <lineage>
        <taxon>Eukaryota</taxon>
        <taxon>Metazoa</taxon>
        <taxon>Ecdysozoa</taxon>
        <taxon>Arthropoda</taxon>
        <taxon>Crustacea</taxon>
        <taxon>Multicrustacea</taxon>
        <taxon>Cirripedia</taxon>
        <taxon>Thoracica</taxon>
        <taxon>Thoracicalcarea</taxon>
        <taxon>Balanomorpha</taxon>
        <taxon>Balanoidea</taxon>
        <taxon>Balanidae</taxon>
        <taxon>Amphibalaninae</taxon>
        <taxon>Amphibalanus</taxon>
    </lineage>
</organism>
<reference evidence="2 3" key="1">
    <citation type="submission" date="2019-07" db="EMBL/GenBank/DDBJ databases">
        <title>Draft genome assembly of a fouling barnacle, Amphibalanus amphitrite (Darwin, 1854): The first reference genome for Thecostraca.</title>
        <authorList>
            <person name="Kim W."/>
        </authorList>
    </citation>
    <scope>NUCLEOTIDE SEQUENCE [LARGE SCALE GENOMIC DNA]</scope>
    <source>
        <strain evidence="2">SNU_AA5</strain>
        <tissue evidence="2">Soma without cirri and trophi</tissue>
    </source>
</reference>
<dbReference type="Proteomes" id="UP000440578">
    <property type="component" value="Unassembled WGS sequence"/>
</dbReference>
<evidence type="ECO:0000313" key="3">
    <source>
        <dbReference type="Proteomes" id="UP000440578"/>
    </source>
</evidence>
<feature type="compositionally biased region" description="Low complexity" evidence="1">
    <location>
        <begin position="124"/>
        <end position="133"/>
    </location>
</feature>
<dbReference type="EMBL" id="VIIS01002072">
    <property type="protein sequence ID" value="KAF0288953.1"/>
    <property type="molecule type" value="Genomic_DNA"/>
</dbReference>
<gene>
    <name evidence="2" type="ORF">FJT64_012700</name>
</gene>
<proteinExistence type="predicted"/>
<name>A0A6A4V5D5_AMPAM</name>
<feature type="compositionally biased region" description="Acidic residues" evidence="1">
    <location>
        <begin position="104"/>
        <end position="114"/>
    </location>
</feature>
<protein>
    <submittedName>
        <fullName evidence="2">Uncharacterized protein</fullName>
    </submittedName>
</protein>
<accession>A0A6A4V5D5</accession>
<sequence>MESFGRRKAAAAAAATGQPIKINNEITIHNHPSHGLGRCGKGLVSGQLDAGEAAATGVGAGSRGARLHQGRPELEFTPLMRDSKCATFVTEEICEQLRRRAAAEDSDSGVEVEVSDAKDGAAGGAPSASGGSALSKLNEETHAYCRGAAPPAAAINMAERTIAAINALSIKGVTNTVANSTSFRYADVSGIGAVRRQPTLR</sequence>